<dbReference type="KEGG" id="hbs:IPV69_00400"/>
<name>A0A7M2WZF7_9BACT</name>
<dbReference type="PANTHER" id="PTHR21381:SF3">
    <property type="entry name" value="SGC REGION PROTEIN SGCQ-RELATED"/>
    <property type="match status" value="1"/>
</dbReference>
<dbReference type="InterPro" id="IPR011060">
    <property type="entry name" value="RibuloseP-bd_barrel"/>
</dbReference>
<dbReference type="AlphaFoldDB" id="A0A7M2WZF7"/>
<accession>A0A7M2WZF7</accession>
<dbReference type="EMBL" id="CP063458">
    <property type="protein sequence ID" value="QOV89870.1"/>
    <property type="molecule type" value="Genomic_DNA"/>
</dbReference>
<sequence length="267" mass="28336">MPTPPFLPVWSSVAKPVIGMLHLPPLPGSPRYGGDMPKLRDALLRDADALAEGGVHGLMIENFGDVPFYPGRVPAYVVAQMTALAAEIRRRVVQLPLGINVLRNDGQSALAIAHAVGAAFIRVNVLCGGRLADQGILQAIAHDLLRERAMLKADVKILADVDVKHSAPLAPRPLADEIDDTLHRGLADGLVVSGAGTGKTTDPDKVVDAKGYAKDVPVFVGSGVTARTVPHYTNYADGFIVGTAFKKDGDPRNAVEVARVKELIEKL</sequence>
<organism evidence="2 3">
    <name type="scientific">Humisphaera borealis</name>
    <dbReference type="NCBI Taxonomy" id="2807512"/>
    <lineage>
        <taxon>Bacteria</taxon>
        <taxon>Pseudomonadati</taxon>
        <taxon>Planctomycetota</taxon>
        <taxon>Phycisphaerae</taxon>
        <taxon>Tepidisphaerales</taxon>
        <taxon>Tepidisphaeraceae</taxon>
        <taxon>Humisphaera</taxon>
    </lineage>
</organism>
<proteinExistence type="inferred from homology"/>
<dbReference type="Proteomes" id="UP000593765">
    <property type="component" value="Chromosome"/>
</dbReference>
<dbReference type="SUPFAM" id="SSF51366">
    <property type="entry name" value="Ribulose-phoshate binding barrel"/>
    <property type="match status" value="1"/>
</dbReference>
<comment type="similarity">
    <text evidence="1">Belongs to the BtpA family.</text>
</comment>
<reference evidence="2 3" key="1">
    <citation type="submission" date="2020-10" db="EMBL/GenBank/DDBJ databases">
        <title>Wide distribution of Phycisphaera-like planctomycetes from WD2101 soil group in peatlands and genome analysis of the first cultivated representative.</title>
        <authorList>
            <person name="Dedysh S.N."/>
            <person name="Beletsky A.V."/>
            <person name="Ivanova A."/>
            <person name="Kulichevskaya I.S."/>
            <person name="Suzina N.E."/>
            <person name="Philippov D.A."/>
            <person name="Rakitin A.L."/>
            <person name="Mardanov A.V."/>
            <person name="Ravin N.V."/>
        </authorList>
    </citation>
    <scope>NUCLEOTIDE SEQUENCE [LARGE SCALE GENOMIC DNA]</scope>
    <source>
        <strain evidence="2 3">M1803</strain>
    </source>
</reference>
<protein>
    <submittedName>
        <fullName evidence="2">BtpA/SgcQ family protein</fullName>
    </submittedName>
</protein>
<keyword evidence="3" id="KW-1185">Reference proteome</keyword>
<evidence type="ECO:0000313" key="2">
    <source>
        <dbReference type="EMBL" id="QOV89870.1"/>
    </source>
</evidence>
<dbReference type="RefSeq" id="WP_206292930.1">
    <property type="nucleotide sequence ID" value="NZ_CP063458.1"/>
</dbReference>
<evidence type="ECO:0000313" key="3">
    <source>
        <dbReference type="Proteomes" id="UP000593765"/>
    </source>
</evidence>
<dbReference type="PIRSF" id="PIRSF005956">
    <property type="entry name" value="BtpA"/>
    <property type="match status" value="1"/>
</dbReference>
<gene>
    <name evidence="2" type="ORF">IPV69_00400</name>
</gene>
<dbReference type="Pfam" id="PF03437">
    <property type="entry name" value="BtpA"/>
    <property type="match status" value="1"/>
</dbReference>
<evidence type="ECO:0000256" key="1">
    <source>
        <dbReference type="ARBA" id="ARBA00006007"/>
    </source>
</evidence>
<dbReference type="InterPro" id="IPR005137">
    <property type="entry name" value="BtpA"/>
</dbReference>
<dbReference type="PANTHER" id="PTHR21381">
    <property type="entry name" value="ZGC:162297"/>
    <property type="match status" value="1"/>
</dbReference>
<dbReference type="NCBIfam" id="TIGR00259">
    <property type="entry name" value="thylakoid_BtpA"/>
    <property type="match status" value="1"/>
</dbReference>